<evidence type="ECO:0000313" key="3">
    <source>
        <dbReference type="Proteomes" id="UP001146351"/>
    </source>
</evidence>
<keyword evidence="3" id="KW-1185">Reference proteome</keyword>
<reference evidence="2" key="2">
    <citation type="journal article" date="2023" name="IMA Fungus">
        <title>Comparative genomic study of the Penicillium genus elucidates a diverse pangenome and 15 lateral gene transfer events.</title>
        <authorList>
            <person name="Petersen C."/>
            <person name="Sorensen T."/>
            <person name="Nielsen M.R."/>
            <person name="Sondergaard T.E."/>
            <person name="Sorensen J.L."/>
            <person name="Fitzpatrick D.A."/>
            <person name="Frisvad J.C."/>
            <person name="Nielsen K.L."/>
        </authorList>
    </citation>
    <scope>NUCLEOTIDE SEQUENCE</scope>
    <source>
        <strain evidence="2">IBT 21917</strain>
    </source>
</reference>
<accession>A0A9W9HPE6</accession>
<reference evidence="2" key="1">
    <citation type="submission" date="2022-11" db="EMBL/GenBank/DDBJ databases">
        <authorList>
            <person name="Petersen C."/>
        </authorList>
    </citation>
    <scope>NUCLEOTIDE SEQUENCE</scope>
    <source>
        <strain evidence="2">IBT 21917</strain>
    </source>
</reference>
<evidence type="ECO:0000313" key="2">
    <source>
        <dbReference type="EMBL" id="KAJ5152382.1"/>
    </source>
</evidence>
<feature type="region of interest" description="Disordered" evidence="1">
    <location>
        <begin position="1"/>
        <end position="22"/>
    </location>
</feature>
<gene>
    <name evidence="2" type="ORF">N7492_010677</name>
</gene>
<dbReference type="EMBL" id="JAPQKO010000008">
    <property type="protein sequence ID" value="KAJ5152382.1"/>
    <property type="molecule type" value="Genomic_DNA"/>
</dbReference>
<organism evidence="2 3">
    <name type="scientific">Penicillium capsulatum</name>
    <dbReference type="NCBI Taxonomy" id="69766"/>
    <lineage>
        <taxon>Eukaryota</taxon>
        <taxon>Fungi</taxon>
        <taxon>Dikarya</taxon>
        <taxon>Ascomycota</taxon>
        <taxon>Pezizomycotina</taxon>
        <taxon>Eurotiomycetes</taxon>
        <taxon>Eurotiomycetidae</taxon>
        <taxon>Eurotiales</taxon>
        <taxon>Aspergillaceae</taxon>
        <taxon>Penicillium</taxon>
    </lineage>
</organism>
<comment type="caution">
    <text evidence="2">The sequence shown here is derived from an EMBL/GenBank/DDBJ whole genome shotgun (WGS) entry which is preliminary data.</text>
</comment>
<name>A0A9W9HPE6_9EURO</name>
<proteinExistence type="predicted"/>
<feature type="compositionally biased region" description="Low complexity" evidence="1">
    <location>
        <begin position="7"/>
        <end position="21"/>
    </location>
</feature>
<dbReference type="AlphaFoldDB" id="A0A9W9HPE6"/>
<protein>
    <submittedName>
        <fullName evidence="2">Uncharacterized protein</fullName>
    </submittedName>
</protein>
<sequence length="111" mass="12200">MARRPSARPTRPTHPTRTVRPPRTPAFLAAAKYYARTHVAPLSSIPEKFTAVFLTAGREALSSTTALRTHVHGYHHMRVAMNLPGSLSSQQKESTKAFFKSIFKPTTAGQG</sequence>
<evidence type="ECO:0000256" key="1">
    <source>
        <dbReference type="SAM" id="MobiDB-lite"/>
    </source>
</evidence>
<dbReference type="Proteomes" id="UP001146351">
    <property type="component" value="Unassembled WGS sequence"/>
</dbReference>